<gene>
    <name evidence="2" type="ORF">E1301_Tti009075</name>
</gene>
<dbReference type="AlphaFoldDB" id="A0A5A9PN44"/>
<accession>A0A5A9PN44</accession>
<dbReference type="Proteomes" id="UP000324632">
    <property type="component" value="Chromosome 4"/>
</dbReference>
<keyword evidence="3" id="KW-1185">Reference proteome</keyword>
<organism evidence="2 3">
    <name type="scientific">Triplophysa tibetana</name>
    <dbReference type="NCBI Taxonomy" id="1572043"/>
    <lineage>
        <taxon>Eukaryota</taxon>
        <taxon>Metazoa</taxon>
        <taxon>Chordata</taxon>
        <taxon>Craniata</taxon>
        <taxon>Vertebrata</taxon>
        <taxon>Euteleostomi</taxon>
        <taxon>Actinopterygii</taxon>
        <taxon>Neopterygii</taxon>
        <taxon>Teleostei</taxon>
        <taxon>Ostariophysi</taxon>
        <taxon>Cypriniformes</taxon>
        <taxon>Nemacheilidae</taxon>
        <taxon>Triplophysa</taxon>
    </lineage>
</organism>
<protein>
    <submittedName>
        <fullName evidence="2">Uncharacterized protein</fullName>
    </submittedName>
</protein>
<name>A0A5A9PN44_9TELE</name>
<proteinExistence type="predicted"/>
<reference evidence="2 3" key="1">
    <citation type="journal article" date="2019" name="Mol. Ecol. Resour.">
        <title>Chromosome-level genome assembly of Triplophysa tibetana, a fish adapted to the harsh high-altitude environment of the Tibetan Plateau.</title>
        <authorList>
            <person name="Yang X."/>
            <person name="Liu H."/>
            <person name="Ma Z."/>
            <person name="Zou Y."/>
            <person name="Zou M."/>
            <person name="Mao Y."/>
            <person name="Li X."/>
            <person name="Wang H."/>
            <person name="Chen T."/>
            <person name="Wang W."/>
            <person name="Yang R."/>
        </authorList>
    </citation>
    <scope>NUCLEOTIDE SEQUENCE [LARGE SCALE GENOMIC DNA]</scope>
    <source>
        <strain evidence="2">TTIB1903HZAU</strain>
        <tissue evidence="2">Muscle</tissue>
    </source>
</reference>
<evidence type="ECO:0000313" key="2">
    <source>
        <dbReference type="EMBL" id="KAA0722177.1"/>
    </source>
</evidence>
<comment type="caution">
    <text evidence="2">The sequence shown here is derived from an EMBL/GenBank/DDBJ whole genome shotgun (WGS) entry which is preliminary data.</text>
</comment>
<sequence>MKWLSRAGLQPLQGSPQGVFTSEGSSSCVCPPLNTSQPIIQLVLHCMGFSFRACQQRVWSGSEVTCLVIDVDPLLNSYPTQGAVHRGRTRLWGHCQSGAPKYDCPGTPLSSSGLIRCMLVCFGGVGLGKAAVLSAFGFQMVNAAQMPLPFPPPLLLSPPLEYQIDRGSANSVRRDQPCMMGALPRAANFPILYVLSAALGAVHVFVCVEWEEDVKYSVLSLDEPQQPWSGGFILTLQVIAGGALTKHPAPTNPPIEGGGALFGHIKAIINYRLKGGVWIKKTALLTDADMAERSTNLVSGYNSQKSARGTQSSLNTQCPSNVKQPKNISLALVESATRDFVTAHPAETDG</sequence>
<evidence type="ECO:0000313" key="3">
    <source>
        <dbReference type="Proteomes" id="UP000324632"/>
    </source>
</evidence>
<dbReference type="EMBL" id="SOYY01000004">
    <property type="protein sequence ID" value="KAA0722177.1"/>
    <property type="molecule type" value="Genomic_DNA"/>
</dbReference>
<feature type="region of interest" description="Disordered" evidence="1">
    <location>
        <begin position="301"/>
        <end position="322"/>
    </location>
</feature>
<evidence type="ECO:0000256" key="1">
    <source>
        <dbReference type="SAM" id="MobiDB-lite"/>
    </source>
</evidence>